<sequence length="118" mass="13274">MASLSRTAQDRKRTSMIAQVMFRARKVHVQQLENRVMELQKVLEFTAEQLAVVCAPLVRMRDQIMHGSVPRGGRYHHDCLKQAVSTLEAVLARRLQQASTASLVPTAIHGIGQLKCRL</sequence>
<protein>
    <recommendedName>
        <fullName evidence="3">BZIP domain-containing protein</fullName>
    </recommendedName>
</protein>
<dbReference type="EMBL" id="JH711584">
    <property type="protein sequence ID" value="EIW77410.1"/>
    <property type="molecule type" value="Genomic_DNA"/>
</dbReference>
<proteinExistence type="predicted"/>
<keyword evidence="2" id="KW-1185">Reference proteome</keyword>
<name>A0A5M3MER5_CONPW</name>
<comment type="caution">
    <text evidence="1">The sequence shown here is derived from an EMBL/GenBank/DDBJ whole genome shotgun (WGS) entry which is preliminary data.</text>
</comment>
<evidence type="ECO:0008006" key="3">
    <source>
        <dbReference type="Google" id="ProtNLM"/>
    </source>
</evidence>
<organism evidence="1 2">
    <name type="scientific">Coniophora puteana (strain RWD-64-598)</name>
    <name type="common">Brown rot fungus</name>
    <dbReference type="NCBI Taxonomy" id="741705"/>
    <lineage>
        <taxon>Eukaryota</taxon>
        <taxon>Fungi</taxon>
        <taxon>Dikarya</taxon>
        <taxon>Basidiomycota</taxon>
        <taxon>Agaricomycotina</taxon>
        <taxon>Agaricomycetes</taxon>
        <taxon>Agaricomycetidae</taxon>
        <taxon>Boletales</taxon>
        <taxon>Coniophorineae</taxon>
        <taxon>Coniophoraceae</taxon>
        <taxon>Coniophora</taxon>
    </lineage>
</organism>
<dbReference type="KEGG" id="cput:CONPUDRAFT_157659"/>
<gene>
    <name evidence="1" type="ORF">CONPUDRAFT_157659</name>
</gene>
<dbReference type="AlphaFoldDB" id="A0A5M3MER5"/>
<dbReference type="RefSeq" id="XP_007772787.1">
    <property type="nucleotide sequence ID" value="XM_007774597.1"/>
</dbReference>
<evidence type="ECO:0000313" key="1">
    <source>
        <dbReference type="EMBL" id="EIW77410.1"/>
    </source>
</evidence>
<accession>A0A5M3MER5</accession>
<dbReference type="GeneID" id="19203798"/>
<evidence type="ECO:0000313" key="2">
    <source>
        <dbReference type="Proteomes" id="UP000053558"/>
    </source>
</evidence>
<reference evidence="2" key="1">
    <citation type="journal article" date="2012" name="Science">
        <title>The Paleozoic origin of enzymatic lignin decomposition reconstructed from 31 fungal genomes.</title>
        <authorList>
            <person name="Floudas D."/>
            <person name="Binder M."/>
            <person name="Riley R."/>
            <person name="Barry K."/>
            <person name="Blanchette R.A."/>
            <person name="Henrissat B."/>
            <person name="Martinez A.T."/>
            <person name="Otillar R."/>
            <person name="Spatafora J.W."/>
            <person name="Yadav J.S."/>
            <person name="Aerts A."/>
            <person name="Benoit I."/>
            <person name="Boyd A."/>
            <person name="Carlson A."/>
            <person name="Copeland A."/>
            <person name="Coutinho P.M."/>
            <person name="de Vries R.P."/>
            <person name="Ferreira P."/>
            <person name="Findley K."/>
            <person name="Foster B."/>
            <person name="Gaskell J."/>
            <person name="Glotzer D."/>
            <person name="Gorecki P."/>
            <person name="Heitman J."/>
            <person name="Hesse C."/>
            <person name="Hori C."/>
            <person name="Igarashi K."/>
            <person name="Jurgens J.A."/>
            <person name="Kallen N."/>
            <person name="Kersten P."/>
            <person name="Kohler A."/>
            <person name="Kuees U."/>
            <person name="Kumar T.K.A."/>
            <person name="Kuo A."/>
            <person name="LaButti K."/>
            <person name="Larrondo L.F."/>
            <person name="Lindquist E."/>
            <person name="Ling A."/>
            <person name="Lombard V."/>
            <person name="Lucas S."/>
            <person name="Lundell T."/>
            <person name="Martin R."/>
            <person name="McLaughlin D.J."/>
            <person name="Morgenstern I."/>
            <person name="Morin E."/>
            <person name="Murat C."/>
            <person name="Nagy L.G."/>
            <person name="Nolan M."/>
            <person name="Ohm R.A."/>
            <person name="Patyshakuliyeva A."/>
            <person name="Rokas A."/>
            <person name="Ruiz-Duenas F.J."/>
            <person name="Sabat G."/>
            <person name="Salamov A."/>
            <person name="Samejima M."/>
            <person name="Schmutz J."/>
            <person name="Slot J.C."/>
            <person name="St John F."/>
            <person name="Stenlid J."/>
            <person name="Sun H."/>
            <person name="Sun S."/>
            <person name="Syed K."/>
            <person name="Tsang A."/>
            <person name="Wiebenga A."/>
            <person name="Young D."/>
            <person name="Pisabarro A."/>
            <person name="Eastwood D.C."/>
            <person name="Martin F."/>
            <person name="Cullen D."/>
            <person name="Grigoriev I.V."/>
            <person name="Hibbett D.S."/>
        </authorList>
    </citation>
    <scope>NUCLEOTIDE SEQUENCE [LARGE SCALE GENOMIC DNA]</scope>
    <source>
        <strain evidence="2">RWD-64-598 SS2</strain>
    </source>
</reference>
<dbReference type="Proteomes" id="UP000053558">
    <property type="component" value="Unassembled WGS sequence"/>
</dbReference>